<accession>A0AAD1BYC5</accession>
<dbReference type="Proteomes" id="UP000218554">
    <property type="component" value="Chromosome"/>
</dbReference>
<dbReference type="KEGG" id="pfuw:KF707C_16470"/>
<protein>
    <submittedName>
        <fullName evidence="1">Uncharacterized protein</fullName>
    </submittedName>
</protein>
<sequence length="42" mass="4923">MRPKVQFSHEWAARLLISLPLELAFWALWHCRHARPPDSALA</sequence>
<keyword evidence="2" id="KW-1185">Reference proteome</keyword>
<evidence type="ECO:0000313" key="2">
    <source>
        <dbReference type="Proteomes" id="UP000218554"/>
    </source>
</evidence>
<reference evidence="2" key="1">
    <citation type="submission" date="2015-05" db="EMBL/GenBank/DDBJ databases">
        <title>Draft genome sequencing of a biphenyl-degrading bacterium, Pseudomonas balearica KF707 (=NBRC110670).</title>
        <authorList>
            <person name="Kimura N."/>
            <person name="Hirose J."/>
            <person name="Watanabe T."/>
            <person name="Suenaga H."/>
            <person name="Fujihara H."/>
            <person name="Noguchi M."/>
            <person name="Hashimoto M."/>
            <person name="Shimodaira J."/>
            <person name="Tsuchikane K."/>
            <person name="Hosoyama A."/>
            <person name="Yamazoe A."/>
            <person name="Fujita N."/>
            <person name="Furukawa K."/>
        </authorList>
    </citation>
    <scope>NUCLEOTIDE SEQUENCE [LARGE SCALE GENOMIC DNA]</scope>
    <source>
        <strain evidence="2">DSM 10086 / NBRC 110670 / KF707</strain>
    </source>
</reference>
<evidence type="ECO:0000313" key="1">
    <source>
        <dbReference type="EMBL" id="BAU73335.1"/>
    </source>
</evidence>
<dbReference type="AlphaFoldDB" id="A0AAD1BYC5"/>
<organism evidence="1 2">
    <name type="scientific">Metapseudomonas furukawaii</name>
    <name type="common">Pseudomonas furukawaii</name>
    <dbReference type="NCBI Taxonomy" id="1149133"/>
    <lineage>
        <taxon>Bacteria</taxon>
        <taxon>Pseudomonadati</taxon>
        <taxon>Pseudomonadota</taxon>
        <taxon>Gammaproteobacteria</taxon>
        <taxon>Pseudomonadales</taxon>
        <taxon>Pseudomonadaceae</taxon>
        <taxon>Metapseudomonas</taxon>
    </lineage>
</organism>
<dbReference type="EMBL" id="AP014862">
    <property type="protein sequence ID" value="BAU73335.1"/>
    <property type="molecule type" value="Genomic_DNA"/>
</dbReference>
<name>A0AAD1BYC5_METFU</name>
<reference evidence="1 2" key="2">
    <citation type="journal article" date="2017" name="Int. J. Syst. Evol. Microbiol.">
        <title>Pseudomonas furukawaii sp. nov., a polychlorinated biphenyl-degrading bacterium isolated from biphenyl-contaminated soil in Japan.</title>
        <authorList>
            <person name="Kimura N."/>
            <person name="Watanabe T."/>
            <person name="Suenaga H."/>
            <person name="Fujihara H."/>
            <person name="Futagami T."/>
            <person name="Goto M."/>
            <person name="Hanada S."/>
            <person name="Hirose J."/>
        </authorList>
    </citation>
    <scope>NUCLEOTIDE SEQUENCE [LARGE SCALE GENOMIC DNA]</scope>
    <source>
        <strain evidence="2">DSM 10086 / NBRC 110670 / KF707</strain>
    </source>
</reference>
<proteinExistence type="predicted"/>
<gene>
    <name evidence="1" type="ORF">KF707C_16470</name>
</gene>